<reference evidence="2 3" key="1">
    <citation type="submission" date="2019-04" db="EMBL/GenBank/DDBJ databases">
        <title>Genome sequence of strain shin9-1.</title>
        <authorList>
            <person name="Gao J."/>
            <person name="Sun J."/>
        </authorList>
    </citation>
    <scope>NUCLEOTIDE SEQUENCE [LARGE SCALE GENOMIC DNA]</scope>
    <source>
        <strain evidence="3">shin9-1</strain>
    </source>
</reference>
<feature type="domain" description="N-acetyltransferase" evidence="1">
    <location>
        <begin position="15"/>
        <end position="158"/>
    </location>
</feature>
<comment type="caution">
    <text evidence="2">The sequence shown here is derived from an EMBL/GenBank/DDBJ whole genome shotgun (WGS) entry which is preliminary data.</text>
</comment>
<dbReference type="OrthoDB" id="6293260at2"/>
<dbReference type="Gene3D" id="3.40.630.30">
    <property type="match status" value="1"/>
</dbReference>
<gene>
    <name evidence="2" type="ORF">FAA97_04800</name>
</gene>
<keyword evidence="2" id="KW-0808">Transferase</keyword>
<evidence type="ECO:0000313" key="2">
    <source>
        <dbReference type="EMBL" id="THV25511.1"/>
    </source>
</evidence>
<dbReference type="InterPro" id="IPR051531">
    <property type="entry name" value="N-acetyltransferase"/>
</dbReference>
<dbReference type="PANTHER" id="PTHR43792:SF16">
    <property type="entry name" value="N-ACETYLTRANSFERASE DOMAIN-CONTAINING PROTEIN"/>
    <property type="match status" value="1"/>
</dbReference>
<accession>A0A4S8P7F1</accession>
<dbReference type="SUPFAM" id="SSF55729">
    <property type="entry name" value="Acyl-CoA N-acyltransferases (Nat)"/>
    <property type="match status" value="1"/>
</dbReference>
<evidence type="ECO:0000313" key="3">
    <source>
        <dbReference type="Proteomes" id="UP000308828"/>
    </source>
</evidence>
<dbReference type="RefSeq" id="WP_136597349.1">
    <property type="nucleotide sequence ID" value="NZ_STGV01000001.1"/>
</dbReference>
<dbReference type="PANTHER" id="PTHR43792">
    <property type="entry name" value="GNAT FAMILY, PUTATIVE (AFU_ORTHOLOGUE AFUA_3G00765)-RELATED-RELATED"/>
    <property type="match status" value="1"/>
</dbReference>
<organism evidence="2 3">
    <name type="scientific">Peteryoungia ipomoeae</name>
    <dbReference type="NCBI Taxonomy" id="1210932"/>
    <lineage>
        <taxon>Bacteria</taxon>
        <taxon>Pseudomonadati</taxon>
        <taxon>Pseudomonadota</taxon>
        <taxon>Alphaproteobacteria</taxon>
        <taxon>Hyphomicrobiales</taxon>
        <taxon>Rhizobiaceae</taxon>
        <taxon>Peteryoungia</taxon>
    </lineage>
</organism>
<dbReference type="GO" id="GO:0016747">
    <property type="term" value="F:acyltransferase activity, transferring groups other than amino-acyl groups"/>
    <property type="evidence" value="ECO:0007669"/>
    <property type="project" value="InterPro"/>
</dbReference>
<sequence>MALTVQFAPQLVTDRLLLRGHWLDDFDAMVTLWQHETTYRFISGRASTPMETWSRLHRYVGHWQLLGFGYWAVEDRRTGAYLGELGFADFHRDIDPPFGKTPEAGWVLDPKVHGQGLATEALAAAHGWLDAQTISERTVCILHPDHAISRRVAEKQGYAFVRTARYMDGPTTVMERIKPPVA</sequence>
<proteinExistence type="predicted"/>
<dbReference type="EMBL" id="STGV01000001">
    <property type="protein sequence ID" value="THV25511.1"/>
    <property type="molecule type" value="Genomic_DNA"/>
</dbReference>
<name>A0A4S8P7F1_9HYPH</name>
<dbReference type="Proteomes" id="UP000308828">
    <property type="component" value="Unassembled WGS sequence"/>
</dbReference>
<dbReference type="AlphaFoldDB" id="A0A4S8P7F1"/>
<dbReference type="Pfam" id="PF13302">
    <property type="entry name" value="Acetyltransf_3"/>
    <property type="match status" value="1"/>
</dbReference>
<dbReference type="InterPro" id="IPR016181">
    <property type="entry name" value="Acyl_CoA_acyltransferase"/>
</dbReference>
<keyword evidence="3" id="KW-1185">Reference proteome</keyword>
<evidence type="ECO:0000259" key="1">
    <source>
        <dbReference type="Pfam" id="PF13302"/>
    </source>
</evidence>
<dbReference type="InterPro" id="IPR000182">
    <property type="entry name" value="GNAT_dom"/>
</dbReference>
<protein>
    <submittedName>
        <fullName evidence="2">GNAT family N-acetyltransferase</fullName>
    </submittedName>
</protein>